<evidence type="ECO:0000313" key="2">
    <source>
        <dbReference type="EMBL" id="PSN71990.1"/>
    </source>
</evidence>
<dbReference type="Proteomes" id="UP000240883">
    <property type="component" value="Unassembled WGS sequence"/>
</dbReference>
<accession>A0A2T2P2S2</accession>
<proteinExistence type="predicted"/>
<evidence type="ECO:0000313" key="3">
    <source>
        <dbReference type="Proteomes" id="UP000240883"/>
    </source>
</evidence>
<dbReference type="InterPro" id="IPR051783">
    <property type="entry name" value="NAD(P)-dependent_oxidoreduct"/>
</dbReference>
<sequence length="374" mass="40494">MAHNILITGGSGYLGGSLLAHLASPSTNLPPYSTLYALVRTPEQASQVQSLYSATPLTLDLSNPPAVQETIISHNITIIYHLYNPLDTSTHTLIEALAQVQQNTGLQTHFLYTTGAKLFSSHVGAPTSTPLLDTDPTLLEIQSSLLLDHQSTTTGHPLLKQGVRANVSVVSRAAELGVKSYIFAPCIVYGEGKGFGNRISIQTVAVVQAARRVGRVWDPHVGYAGEPTWPVCHVDDNTALYARILERILAGEEVGSGREGWFLASSGSVRWRDLYEAMAVALKKRGVVETEDVLKADDEVLGKMSEAWGCEKDFVEVMLGGLCTFTAEHGKKIGWTPQYPPEHIIEAADAEVELILRNLKDEVSSLGGVRANQQ</sequence>
<evidence type="ECO:0000259" key="1">
    <source>
        <dbReference type="Pfam" id="PF01370"/>
    </source>
</evidence>
<dbReference type="PANTHER" id="PTHR48079">
    <property type="entry name" value="PROTEIN YEEZ"/>
    <property type="match status" value="1"/>
</dbReference>
<gene>
    <name evidence="2" type="ORF">BS50DRAFT_544267</name>
</gene>
<dbReference type="Pfam" id="PF01370">
    <property type="entry name" value="Epimerase"/>
    <property type="match status" value="1"/>
</dbReference>
<protein>
    <submittedName>
        <fullName evidence="2">NAD(P)-binding protein</fullName>
    </submittedName>
</protein>
<dbReference type="GO" id="GO:0005737">
    <property type="term" value="C:cytoplasm"/>
    <property type="evidence" value="ECO:0007669"/>
    <property type="project" value="TreeGrafter"/>
</dbReference>
<dbReference type="Gene3D" id="3.40.50.720">
    <property type="entry name" value="NAD(P)-binding Rossmann-like Domain"/>
    <property type="match status" value="1"/>
</dbReference>
<dbReference type="OrthoDB" id="10262413at2759"/>
<dbReference type="STRING" id="1448308.A0A2T2P2S2"/>
<organism evidence="2 3">
    <name type="scientific">Corynespora cassiicola Philippines</name>
    <dbReference type="NCBI Taxonomy" id="1448308"/>
    <lineage>
        <taxon>Eukaryota</taxon>
        <taxon>Fungi</taxon>
        <taxon>Dikarya</taxon>
        <taxon>Ascomycota</taxon>
        <taxon>Pezizomycotina</taxon>
        <taxon>Dothideomycetes</taxon>
        <taxon>Pleosporomycetidae</taxon>
        <taxon>Pleosporales</taxon>
        <taxon>Corynesporascaceae</taxon>
        <taxon>Corynespora</taxon>
    </lineage>
</organism>
<reference evidence="2 3" key="1">
    <citation type="journal article" date="2018" name="Front. Microbiol.">
        <title>Genome-Wide Analysis of Corynespora cassiicola Leaf Fall Disease Putative Effectors.</title>
        <authorList>
            <person name="Lopez D."/>
            <person name="Ribeiro S."/>
            <person name="Label P."/>
            <person name="Fumanal B."/>
            <person name="Venisse J.S."/>
            <person name="Kohler A."/>
            <person name="de Oliveira R.R."/>
            <person name="Labutti K."/>
            <person name="Lipzen A."/>
            <person name="Lail K."/>
            <person name="Bauer D."/>
            <person name="Ohm R.A."/>
            <person name="Barry K.W."/>
            <person name="Spatafora J."/>
            <person name="Grigoriev I.V."/>
            <person name="Martin F.M."/>
            <person name="Pujade-Renaud V."/>
        </authorList>
    </citation>
    <scope>NUCLEOTIDE SEQUENCE [LARGE SCALE GENOMIC DNA]</scope>
    <source>
        <strain evidence="2 3">Philippines</strain>
    </source>
</reference>
<dbReference type="AlphaFoldDB" id="A0A2T2P2S2"/>
<dbReference type="InterPro" id="IPR001509">
    <property type="entry name" value="Epimerase_deHydtase"/>
</dbReference>
<feature type="domain" description="NAD-dependent epimerase/dehydratase" evidence="1">
    <location>
        <begin position="5"/>
        <end position="251"/>
    </location>
</feature>
<dbReference type="GO" id="GO:0004029">
    <property type="term" value="F:aldehyde dehydrogenase (NAD+) activity"/>
    <property type="evidence" value="ECO:0007669"/>
    <property type="project" value="TreeGrafter"/>
</dbReference>
<keyword evidence="3" id="KW-1185">Reference proteome</keyword>
<dbReference type="EMBL" id="KZ678130">
    <property type="protein sequence ID" value="PSN71990.1"/>
    <property type="molecule type" value="Genomic_DNA"/>
</dbReference>
<dbReference type="PANTHER" id="PTHR48079:SF6">
    <property type="entry name" value="NAD(P)-BINDING DOMAIN-CONTAINING PROTEIN-RELATED"/>
    <property type="match status" value="1"/>
</dbReference>
<dbReference type="InterPro" id="IPR036291">
    <property type="entry name" value="NAD(P)-bd_dom_sf"/>
</dbReference>
<name>A0A2T2P2S2_CORCC</name>
<dbReference type="SUPFAM" id="SSF51735">
    <property type="entry name" value="NAD(P)-binding Rossmann-fold domains"/>
    <property type="match status" value="1"/>
</dbReference>